<dbReference type="AlphaFoldDB" id="E0VSG1"/>
<name>E0VSG1_PEDHC</name>
<dbReference type="CTD" id="8234434"/>
<feature type="region of interest" description="Disordered" evidence="1">
    <location>
        <begin position="1"/>
        <end position="24"/>
    </location>
</feature>
<dbReference type="InParanoid" id="E0VSG1"/>
<dbReference type="VEuPathDB" id="VectorBase:PHUM418050"/>
<evidence type="ECO:0000313" key="3">
    <source>
        <dbReference type="EnsemblMetazoa" id="PHUM418050-PA"/>
    </source>
</evidence>
<organism>
    <name type="scientific">Pediculus humanus subsp. corporis</name>
    <name type="common">Body louse</name>
    <dbReference type="NCBI Taxonomy" id="121224"/>
    <lineage>
        <taxon>Eukaryota</taxon>
        <taxon>Metazoa</taxon>
        <taxon>Ecdysozoa</taxon>
        <taxon>Arthropoda</taxon>
        <taxon>Hexapoda</taxon>
        <taxon>Insecta</taxon>
        <taxon>Pterygota</taxon>
        <taxon>Neoptera</taxon>
        <taxon>Paraneoptera</taxon>
        <taxon>Psocodea</taxon>
        <taxon>Troctomorpha</taxon>
        <taxon>Phthiraptera</taxon>
        <taxon>Anoplura</taxon>
        <taxon>Pediculidae</taxon>
        <taxon>Pediculus</taxon>
    </lineage>
</organism>
<dbReference type="RefSeq" id="XP_002429055.1">
    <property type="nucleotide sequence ID" value="XM_002429010.1"/>
</dbReference>
<sequence length="173" mass="20743">MSGSAKRKPLQNETSNDFDSECYKPEDDENFLKLYQNYDYKEKFDSLQTPYHKSCRKRKQDEDLMSNSCKTLFQYLKPFTDEKKLGDVKNSREQKINKTFISKNFSHRKEAFKKFKFLTIRKETRNSHEFLFTECKILSESKSKINFCQPKLSFFMDVNTSENPINYKVIIQK</sequence>
<dbReference type="GeneID" id="8234434"/>
<evidence type="ECO:0000313" key="2">
    <source>
        <dbReference type="EMBL" id="EEB16317.1"/>
    </source>
</evidence>
<reference evidence="2" key="1">
    <citation type="submission" date="2007-04" db="EMBL/GenBank/DDBJ databases">
        <title>Annotation of Pediculus humanus corporis strain USDA.</title>
        <authorList>
            <person name="Kirkness E."/>
            <person name="Hannick L."/>
            <person name="Hass B."/>
            <person name="Bruggner R."/>
            <person name="Lawson D."/>
            <person name="Bidwell S."/>
            <person name="Joardar V."/>
            <person name="Caler E."/>
            <person name="Walenz B."/>
            <person name="Inman J."/>
            <person name="Schobel S."/>
            <person name="Galinsky K."/>
            <person name="Amedeo P."/>
            <person name="Strausberg R."/>
        </authorList>
    </citation>
    <scope>NUCLEOTIDE SEQUENCE</scope>
    <source>
        <strain evidence="2">USDA</strain>
    </source>
</reference>
<dbReference type="EnsemblMetazoa" id="PHUM418050-RA">
    <property type="protein sequence ID" value="PHUM418050-PA"/>
    <property type="gene ID" value="PHUM418050"/>
</dbReference>
<dbReference type="EMBL" id="AAZO01005127">
    <property type="status" value="NOT_ANNOTATED_CDS"/>
    <property type="molecule type" value="Genomic_DNA"/>
</dbReference>
<reference evidence="3" key="3">
    <citation type="submission" date="2020-05" db="UniProtKB">
        <authorList>
            <consortium name="EnsemblMetazoa"/>
        </authorList>
    </citation>
    <scope>IDENTIFICATION</scope>
    <source>
        <strain evidence="3">USDA</strain>
    </source>
</reference>
<protein>
    <submittedName>
        <fullName evidence="2 3">Uncharacterized protein</fullName>
    </submittedName>
</protein>
<dbReference type="Proteomes" id="UP000009046">
    <property type="component" value="Unassembled WGS sequence"/>
</dbReference>
<gene>
    <name evidence="3" type="primary">8234434</name>
    <name evidence="2" type="ORF">Phum_PHUM418050</name>
</gene>
<keyword evidence="4" id="KW-1185">Reference proteome</keyword>
<evidence type="ECO:0000313" key="4">
    <source>
        <dbReference type="Proteomes" id="UP000009046"/>
    </source>
</evidence>
<evidence type="ECO:0000256" key="1">
    <source>
        <dbReference type="SAM" id="MobiDB-lite"/>
    </source>
</evidence>
<reference evidence="2" key="2">
    <citation type="submission" date="2007-04" db="EMBL/GenBank/DDBJ databases">
        <title>The genome of the human body louse.</title>
        <authorList>
            <consortium name="The Human Body Louse Genome Consortium"/>
            <person name="Kirkness E."/>
            <person name="Walenz B."/>
            <person name="Hass B."/>
            <person name="Bruggner R."/>
            <person name="Strausberg R."/>
        </authorList>
    </citation>
    <scope>NUCLEOTIDE SEQUENCE</scope>
    <source>
        <strain evidence="2">USDA</strain>
    </source>
</reference>
<dbReference type="EMBL" id="DS235750">
    <property type="protein sequence ID" value="EEB16317.1"/>
    <property type="molecule type" value="Genomic_DNA"/>
</dbReference>
<accession>E0VSG1</accession>
<proteinExistence type="predicted"/>
<dbReference type="HOGENOM" id="CLU_1549482_0_0_1"/>
<dbReference type="KEGG" id="phu:Phum_PHUM418050"/>